<reference evidence="1 2" key="1">
    <citation type="submission" date="2019-07" db="EMBL/GenBank/DDBJ databases">
        <title>Draft genome sequences of 15 bacterial species constituting the stable defined intestinal microbiota of the GM15 gnotobiotic mouse model.</title>
        <authorList>
            <person name="Elie C."/>
            <person name="Mathieu A."/>
            <person name="Saliou A."/>
            <person name="Darnaud M."/>
            <person name="Leulier F."/>
            <person name="Tamellini A."/>
        </authorList>
    </citation>
    <scope>NUCLEOTIDE SEQUENCE [LARGE SCALE GENOMIC DNA]</scope>
    <source>
        <strain evidence="2">ASF 502</strain>
    </source>
</reference>
<proteinExistence type="predicted"/>
<name>A0A9X5H4K0_9FIRM</name>
<dbReference type="EMBL" id="VIRB01000011">
    <property type="protein sequence ID" value="NDO67359.1"/>
    <property type="molecule type" value="Genomic_DNA"/>
</dbReference>
<evidence type="ECO:0000313" key="2">
    <source>
        <dbReference type="Proteomes" id="UP000474104"/>
    </source>
</evidence>
<dbReference type="Proteomes" id="UP000474104">
    <property type="component" value="Unassembled WGS sequence"/>
</dbReference>
<evidence type="ECO:0000313" key="1">
    <source>
        <dbReference type="EMBL" id="NDO67359.1"/>
    </source>
</evidence>
<dbReference type="AlphaFoldDB" id="A0A9X5H4K0"/>
<accession>A0A9X5H4K0</accession>
<protein>
    <submittedName>
        <fullName evidence="1">Uncharacterized protein</fullName>
    </submittedName>
</protein>
<organism evidence="1 2">
    <name type="scientific">Schaedlerella arabinosiphila</name>
    <dbReference type="NCBI Taxonomy" id="2044587"/>
    <lineage>
        <taxon>Bacteria</taxon>
        <taxon>Bacillati</taxon>
        <taxon>Bacillota</taxon>
        <taxon>Clostridia</taxon>
        <taxon>Lachnospirales</taxon>
        <taxon>Lachnospiraceae</taxon>
        <taxon>Schaedlerella</taxon>
    </lineage>
</organism>
<comment type="caution">
    <text evidence="1">The sequence shown here is derived from an EMBL/GenBank/DDBJ whole genome shotgun (WGS) entry which is preliminary data.</text>
</comment>
<dbReference type="NCBIfam" id="TIGR01053">
    <property type="entry name" value="LSD1"/>
    <property type="match status" value="1"/>
</dbReference>
<gene>
    <name evidence="1" type="ORF">FMM80_00865</name>
</gene>
<sequence length="21" mass="2246">MCPCSSCRTPLIIHSPPSKTS</sequence>